<accession>A0A024TKS3</accession>
<dbReference type="EMBL" id="KI913988">
    <property type="protein sequence ID" value="ETV93902.1"/>
    <property type="molecule type" value="Genomic_DNA"/>
</dbReference>
<reference evidence="1" key="1">
    <citation type="submission" date="2013-12" db="EMBL/GenBank/DDBJ databases">
        <title>The Genome Sequence of Aphanomyces invadans NJM9701.</title>
        <authorList>
            <consortium name="The Broad Institute Genomics Platform"/>
            <person name="Russ C."/>
            <person name="Tyler B."/>
            <person name="van West P."/>
            <person name="Dieguez-Uribeondo J."/>
            <person name="Young S.K."/>
            <person name="Zeng Q."/>
            <person name="Gargeya S."/>
            <person name="Fitzgerald M."/>
            <person name="Abouelleil A."/>
            <person name="Alvarado L."/>
            <person name="Chapman S.B."/>
            <person name="Gainer-Dewar J."/>
            <person name="Goldberg J."/>
            <person name="Griggs A."/>
            <person name="Gujja S."/>
            <person name="Hansen M."/>
            <person name="Howarth C."/>
            <person name="Imamovic A."/>
            <person name="Ireland A."/>
            <person name="Larimer J."/>
            <person name="McCowan C."/>
            <person name="Murphy C."/>
            <person name="Pearson M."/>
            <person name="Poon T.W."/>
            <person name="Priest M."/>
            <person name="Roberts A."/>
            <person name="Saif S."/>
            <person name="Shea T."/>
            <person name="Sykes S."/>
            <person name="Wortman J."/>
            <person name="Nusbaum C."/>
            <person name="Birren B."/>
        </authorList>
    </citation>
    <scope>NUCLEOTIDE SEQUENCE [LARGE SCALE GENOMIC DNA]</scope>
    <source>
        <strain evidence="1">NJM9701</strain>
    </source>
</reference>
<gene>
    <name evidence="1" type="ORF">H310_12246</name>
</gene>
<dbReference type="GeneID" id="20089296"/>
<protein>
    <submittedName>
        <fullName evidence="1">Uncharacterized protein</fullName>
    </submittedName>
</protein>
<sequence>MCCKRVAPYIETSRSLTTVHAARRDIGHRIAIAKLTPGTCSTAVCTKLCTWETTALLLRSTALHSRLQISPRSRENVDRSWGFYTRGRRVDAMAHGLIASPA</sequence>
<organism evidence="1">
    <name type="scientific">Aphanomyces invadans</name>
    <dbReference type="NCBI Taxonomy" id="157072"/>
    <lineage>
        <taxon>Eukaryota</taxon>
        <taxon>Sar</taxon>
        <taxon>Stramenopiles</taxon>
        <taxon>Oomycota</taxon>
        <taxon>Saprolegniomycetes</taxon>
        <taxon>Saprolegniales</taxon>
        <taxon>Verrucalvaceae</taxon>
        <taxon>Aphanomyces</taxon>
    </lineage>
</organism>
<evidence type="ECO:0000313" key="1">
    <source>
        <dbReference type="EMBL" id="ETV93902.1"/>
    </source>
</evidence>
<proteinExistence type="predicted"/>
<dbReference type="RefSeq" id="XP_008877462.1">
    <property type="nucleotide sequence ID" value="XM_008879240.1"/>
</dbReference>
<dbReference type="AlphaFoldDB" id="A0A024TKS3"/>
<name>A0A024TKS3_9STRA</name>
<dbReference type="VEuPathDB" id="FungiDB:H310_12246"/>